<comment type="caution">
    <text evidence="1">The sequence shown here is derived from an EMBL/GenBank/DDBJ whole genome shotgun (WGS) entry which is preliminary data.</text>
</comment>
<protein>
    <submittedName>
        <fullName evidence="1">Uncharacterized protein</fullName>
    </submittedName>
</protein>
<proteinExistence type="predicted"/>
<evidence type="ECO:0000313" key="2">
    <source>
        <dbReference type="Proteomes" id="UP001239111"/>
    </source>
</evidence>
<dbReference type="EMBL" id="CM056742">
    <property type="protein sequence ID" value="KAJ8676318.1"/>
    <property type="molecule type" value="Genomic_DNA"/>
</dbReference>
<sequence>MSGQGTPERRILGELGNNPDSPTANLRLLTALASSLKQSSPTTNNTDSTPTTTCPNISSIASSSTDSILQVSSVSSTPEQQLLGVSPARESANGKLVPRKEKSLGLLCNRFLNLFPLTIQENAPKEISLNSTAQTLGTEKRRIYDIINVLESLEMASKAGKNQYYWHGQSRLPATLAKLKMSAMELGLEKHIQEIQKVNRAFIEDTCQSKNNSSASLMVPQSPVVNYCFPDACDREVKSLGVMCRRFVMLFLVSMENGVINLDIAAKVLINEYDMIDAKSSAVQSRFKTKVRRLYDIANVLSAIGLIEKVDLYNCAIRKPIFKYTGPKVDCLNLNPDSPLTENGNKSLIEMTTPNKKSSDTRRFRTLSRISRLCSSTPSGTKREPKKRKLFDSETKFQRTQSSPCLSTAKGRMSDMLDDSILQVVEMELERMKSSELKPRVCTKLFPRHNSDSCILPSSAYTDISTASENSESNADASTSSGHLSDSPIALPVVSKENLVNQSTEVVTPARTLRINVPVELKITPVTVQQCSTPKFVRLTNLDLKKLVPISKESIQLKMPTTKPASAQTNPKSNIAILTQIPSRKISPGDTFKAIKVGNTFQLVPFESKSDSKEK</sequence>
<gene>
    <name evidence="1" type="ORF">QAD02_012105</name>
</gene>
<name>A0ACC2NZQ6_9HYME</name>
<dbReference type="Proteomes" id="UP001239111">
    <property type="component" value="Chromosome 2"/>
</dbReference>
<organism evidence="1 2">
    <name type="scientific">Eretmocerus hayati</name>
    <dbReference type="NCBI Taxonomy" id="131215"/>
    <lineage>
        <taxon>Eukaryota</taxon>
        <taxon>Metazoa</taxon>
        <taxon>Ecdysozoa</taxon>
        <taxon>Arthropoda</taxon>
        <taxon>Hexapoda</taxon>
        <taxon>Insecta</taxon>
        <taxon>Pterygota</taxon>
        <taxon>Neoptera</taxon>
        <taxon>Endopterygota</taxon>
        <taxon>Hymenoptera</taxon>
        <taxon>Apocrita</taxon>
        <taxon>Proctotrupomorpha</taxon>
        <taxon>Chalcidoidea</taxon>
        <taxon>Aphelinidae</taxon>
        <taxon>Aphelininae</taxon>
        <taxon>Eretmocerus</taxon>
    </lineage>
</organism>
<evidence type="ECO:0000313" key="1">
    <source>
        <dbReference type="EMBL" id="KAJ8676318.1"/>
    </source>
</evidence>
<keyword evidence="2" id="KW-1185">Reference proteome</keyword>
<accession>A0ACC2NZQ6</accession>
<reference evidence="1" key="1">
    <citation type="submission" date="2023-04" db="EMBL/GenBank/DDBJ databases">
        <title>A chromosome-level genome assembly of the parasitoid wasp Eretmocerus hayati.</title>
        <authorList>
            <person name="Zhong Y."/>
            <person name="Liu S."/>
            <person name="Liu Y."/>
        </authorList>
    </citation>
    <scope>NUCLEOTIDE SEQUENCE</scope>
    <source>
        <strain evidence="1">ZJU_SS_LIU_2023</strain>
    </source>
</reference>